<reference evidence="5" key="1">
    <citation type="submission" date="2017-09" db="EMBL/GenBank/DDBJ databases">
        <title>Depth-based differentiation of microbial function through sediment-hosted aquifers and enrichment of novel symbionts in the deep terrestrial subsurface.</title>
        <authorList>
            <person name="Probst A.J."/>
            <person name="Ladd B."/>
            <person name="Jarett J.K."/>
            <person name="Geller-Mcgrath D.E."/>
            <person name="Sieber C.M.K."/>
            <person name="Emerson J.B."/>
            <person name="Anantharaman K."/>
            <person name="Thomas B.C."/>
            <person name="Malmstrom R."/>
            <person name="Stieglmeier M."/>
            <person name="Klingl A."/>
            <person name="Woyke T."/>
            <person name="Ryan C.M."/>
            <person name="Banfield J.F."/>
        </authorList>
    </citation>
    <scope>NUCLEOTIDE SEQUENCE [LARGE SCALE GENOMIC DNA]</scope>
</reference>
<dbReference type="PANTHER" id="PTHR30461">
    <property type="entry name" value="DNA-INVERTASE FROM LAMBDOID PROPHAGE"/>
    <property type="match status" value="1"/>
</dbReference>
<dbReference type="GO" id="GO:0000150">
    <property type="term" value="F:DNA strand exchange activity"/>
    <property type="evidence" value="ECO:0007669"/>
    <property type="project" value="InterPro"/>
</dbReference>
<proteinExistence type="predicted"/>
<evidence type="ECO:0000313" key="5">
    <source>
        <dbReference type="Proteomes" id="UP000230706"/>
    </source>
</evidence>
<dbReference type="PANTHER" id="PTHR30461:SF2">
    <property type="entry name" value="SERINE RECOMBINASE PINE-RELATED"/>
    <property type="match status" value="1"/>
</dbReference>
<dbReference type="EMBL" id="PFBF01000015">
    <property type="protein sequence ID" value="PIR86464.1"/>
    <property type="molecule type" value="Genomic_DNA"/>
</dbReference>
<accession>A0A2H0UJ90</accession>
<dbReference type="InterPro" id="IPR011109">
    <property type="entry name" value="DNA_bind_recombinase_dom"/>
</dbReference>
<name>A0A2H0UJ90_9BACT</name>
<keyword evidence="1" id="KW-0238">DNA-binding</keyword>
<dbReference type="GO" id="GO:0003677">
    <property type="term" value="F:DNA binding"/>
    <property type="evidence" value="ECO:0007669"/>
    <property type="project" value="UniProtKB-KW"/>
</dbReference>
<organism evidence="4 5">
    <name type="scientific">Candidatus Kaiserbacteria bacterium CG10_big_fil_rev_8_21_14_0_10_43_70</name>
    <dbReference type="NCBI Taxonomy" id="1974605"/>
    <lineage>
        <taxon>Bacteria</taxon>
        <taxon>Candidatus Kaiseribacteriota</taxon>
    </lineage>
</organism>
<protein>
    <recommendedName>
        <fullName evidence="3">Recombinase domain-containing protein</fullName>
    </recommendedName>
</protein>
<dbReference type="InterPro" id="IPR050639">
    <property type="entry name" value="SSR_resolvase"/>
</dbReference>
<evidence type="ECO:0000256" key="2">
    <source>
        <dbReference type="ARBA" id="ARBA00023172"/>
    </source>
</evidence>
<dbReference type="InterPro" id="IPR038109">
    <property type="entry name" value="DNA_bind_recomb_sf"/>
</dbReference>
<feature type="domain" description="Recombinase" evidence="3">
    <location>
        <begin position="57"/>
        <end position="157"/>
    </location>
</feature>
<evidence type="ECO:0000259" key="3">
    <source>
        <dbReference type="Pfam" id="PF07508"/>
    </source>
</evidence>
<gene>
    <name evidence="4" type="ORF">COU13_00815</name>
</gene>
<dbReference type="Pfam" id="PF07508">
    <property type="entry name" value="Recombinase"/>
    <property type="match status" value="1"/>
</dbReference>
<sequence length="417" mass="48266">MATTAKQEVTNILTRMIGQSIRLTRQGYRTRRPADGYKNKRVFIDMKKKVIQEPDPTRAKFYIAMFTLRARGLSDPEIVNRVNAMGYGSPIQDKYNVDHTKIIGKRGGKSLTIKQLQRNIQNPIYAGIHCEKWTHWRPIRAQYPGLVDLELFNQANRGKLTIRALPDGELELIKRDSKTGIFRNKKNPLFPYKFIRCHICNKPFLGSASRGKSGEKFPFYHCARNHKRLGINKETFETSIKTYIQSLKFKPEVATSLEATFLNKFREREIEIVQASGHIHQSIADLESMQTEKLEAFTSTRSPVLRQMLEKEIEGLELKIKKAGKERLRIQINRADIKAFMMDAKQVMEHPAEMLLNPTNTDVQAKLFELVFERMPTYEEVLNGTPKLSYVFELSSNFKPDKNQWVTLRGVEPRFQA</sequence>
<dbReference type="Proteomes" id="UP000230706">
    <property type="component" value="Unassembled WGS sequence"/>
</dbReference>
<dbReference type="Gene3D" id="3.90.1750.20">
    <property type="entry name" value="Putative Large Serine Recombinase, Chain B, Domain 2"/>
    <property type="match status" value="1"/>
</dbReference>
<evidence type="ECO:0000256" key="1">
    <source>
        <dbReference type="ARBA" id="ARBA00023125"/>
    </source>
</evidence>
<evidence type="ECO:0000313" key="4">
    <source>
        <dbReference type="EMBL" id="PIR86464.1"/>
    </source>
</evidence>
<keyword evidence="2" id="KW-0233">DNA recombination</keyword>
<comment type="caution">
    <text evidence="4">The sequence shown here is derived from an EMBL/GenBank/DDBJ whole genome shotgun (WGS) entry which is preliminary data.</text>
</comment>
<dbReference type="AlphaFoldDB" id="A0A2H0UJ90"/>